<gene>
    <name evidence="2" type="ORF">FHR36_007245</name>
</gene>
<comment type="caution">
    <text evidence="2">The sequence shown here is derived from an EMBL/GenBank/DDBJ whole genome shotgun (WGS) entry which is preliminary data.</text>
</comment>
<dbReference type="RefSeq" id="WP_253804395.1">
    <property type="nucleotide sequence ID" value="NZ_BAAAUB010000050.1"/>
</dbReference>
<organism evidence="2 3">
    <name type="scientific">Kitasatospora paracochleata</name>
    <dbReference type="NCBI Taxonomy" id="58354"/>
    <lineage>
        <taxon>Bacteria</taxon>
        <taxon>Bacillati</taxon>
        <taxon>Actinomycetota</taxon>
        <taxon>Actinomycetes</taxon>
        <taxon>Kitasatosporales</taxon>
        <taxon>Streptomycetaceae</taxon>
        <taxon>Kitasatospora</taxon>
    </lineage>
</organism>
<keyword evidence="1" id="KW-0175">Coiled coil</keyword>
<name>A0ABT1J9C4_9ACTN</name>
<dbReference type="Proteomes" id="UP001206483">
    <property type="component" value="Unassembled WGS sequence"/>
</dbReference>
<feature type="coiled-coil region" evidence="1">
    <location>
        <begin position="10"/>
        <end position="65"/>
    </location>
</feature>
<accession>A0ABT1J9C4</accession>
<evidence type="ECO:0000313" key="3">
    <source>
        <dbReference type="Proteomes" id="UP001206483"/>
    </source>
</evidence>
<sequence length="197" mass="21757">MLTITTTARLDALRQRADQAETARADTNRRLEELLEQRHVTGQERLDTRNEAAAVRDELEAAKQLAREVMASETRTRSVCDFMMRDASAGLAARDRTIAELRAELDRALGQPAEPELPEHTVLQFRTIGGGLVALIAAPDEDRYDRDPVYGYQCLTCGGEVSGAFRVEDGRRWANEHAAVCRAIPPAVAAEKVGVRT</sequence>
<evidence type="ECO:0000313" key="2">
    <source>
        <dbReference type="EMBL" id="MCP2314046.1"/>
    </source>
</evidence>
<dbReference type="EMBL" id="JAMZDX010000008">
    <property type="protein sequence ID" value="MCP2314046.1"/>
    <property type="molecule type" value="Genomic_DNA"/>
</dbReference>
<reference evidence="2 3" key="1">
    <citation type="submission" date="2022-06" db="EMBL/GenBank/DDBJ databases">
        <title>Sequencing the genomes of 1000 actinobacteria strains.</title>
        <authorList>
            <person name="Klenk H.-P."/>
        </authorList>
    </citation>
    <scope>NUCLEOTIDE SEQUENCE [LARGE SCALE GENOMIC DNA]</scope>
    <source>
        <strain evidence="2 3">DSM 41656</strain>
    </source>
</reference>
<keyword evidence="3" id="KW-1185">Reference proteome</keyword>
<protein>
    <submittedName>
        <fullName evidence="2">Uncharacterized protein</fullName>
    </submittedName>
</protein>
<proteinExistence type="predicted"/>
<evidence type="ECO:0000256" key="1">
    <source>
        <dbReference type="SAM" id="Coils"/>
    </source>
</evidence>